<sequence length="127" mass="14400">MPISPAFSFKREFIMAKQAKAKKAVEKKVGDSKRAGYKRGSNSRINQTVEKIMRRARAVLRDDASRFGKQKKQAKAKKAVEKKVGDSKRAGYKRGSNSRINQTVEKIMRRARAVLRDDASRFGKQKA</sequence>
<evidence type="ECO:0000313" key="3">
    <source>
        <dbReference type="Proteomes" id="UP000240361"/>
    </source>
</evidence>
<organism evidence="2 3">
    <name type="scientific">Shigella phage Sf25</name>
    <dbReference type="NCBI Taxonomy" id="2024310"/>
    <lineage>
        <taxon>Viruses</taxon>
        <taxon>Duplodnaviria</taxon>
        <taxon>Heunggongvirae</taxon>
        <taxon>Uroviricota</taxon>
        <taxon>Caudoviricetes</taxon>
        <taxon>Pantevenvirales</taxon>
        <taxon>Straboviridae</taxon>
        <taxon>Tevenvirinae</taxon>
        <taxon>Tequatrovirus</taxon>
        <taxon>Tequatrovirus sf24</taxon>
    </lineage>
</organism>
<evidence type="ECO:0000256" key="1">
    <source>
        <dbReference type="SAM" id="MobiDB-lite"/>
    </source>
</evidence>
<feature type="region of interest" description="Disordered" evidence="1">
    <location>
        <begin position="25"/>
        <end position="45"/>
    </location>
</feature>
<gene>
    <name evidence="2" type="ORF">Sf25_gp62</name>
</gene>
<evidence type="ECO:0000313" key="2">
    <source>
        <dbReference type="EMBL" id="AUV63342.1"/>
    </source>
</evidence>
<feature type="compositionally biased region" description="Basic and acidic residues" evidence="1">
    <location>
        <begin position="25"/>
        <end position="34"/>
    </location>
</feature>
<feature type="region of interest" description="Disordered" evidence="1">
    <location>
        <begin position="65"/>
        <end position="99"/>
    </location>
</feature>
<reference evidence="2 3" key="1">
    <citation type="submission" date="2017-06" db="EMBL/GenBank/DDBJ databases">
        <title>The isolation and characterization of 16 novel Shigella-infecting phages from the environment.</title>
        <authorList>
            <person name="Doore S.M."/>
            <person name="Schrad J.R."/>
            <person name="Dover J.A."/>
            <person name="Parent K.N."/>
        </authorList>
    </citation>
    <scope>NUCLEOTIDE SEQUENCE [LARGE SCALE GENOMIC DNA]</scope>
</reference>
<feature type="compositionally biased region" description="Basic and acidic residues" evidence="1">
    <location>
        <begin position="78"/>
        <end position="89"/>
    </location>
</feature>
<dbReference type="Proteomes" id="UP000240361">
    <property type="component" value="Segment"/>
</dbReference>
<protein>
    <submittedName>
        <fullName evidence="2">Uncharacterized protein</fullName>
    </submittedName>
</protein>
<accession>A0A2K9VLX5</accession>
<feature type="compositionally biased region" description="Basic residues" evidence="1">
    <location>
        <begin position="68"/>
        <end position="77"/>
    </location>
</feature>
<name>A0A2K9VLX5_9CAUD</name>
<proteinExistence type="predicted"/>
<dbReference type="EMBL" id="MF327009">
    <property type="protein sequence ID" value="AUV63342.1"/>
    <property type="molecule type" value="Genomic_DNA"/>
</dbReference>